<dbReference type="EMBL" id="BLIV01000001">
    <property type="protein sequence ID" value="GFE48630.1"/>
    <property type="molecule type" value="Genomic_DNA"/>
</dbReference>
<proteinExistence type="predicted"/>
<dbReference type="AlphaFoldDB" id="A0A640VMI5"/>
<protein>
    <recommendedName>
        <fullName evidence="3">Transposase</fullName>
    </recommendedName>
</protein>
<dbReference type="Proteomes" id="UP000436522">
    <property type="component" value="Unassembled WGS sequence"/>
</dbReference>
<reference evidence="1 2" key="1">
    <citation type="submission" date="2019-12" db="EMBL/GenBank/DDBJ databases">
        <title>Roseobacter cerasinus sp. nov., isolated from seawater around aquaculture.</title>
        <authorList>
            <person name="Muramatsu S."/>
            <person name="Takabe Y."/>
            <person name="Mori K."/>
            <person name="Takaichi S."/>
            <person name="Hanada S."/>
        </authorList>
    </citation>
    <scope>NUCLEOTIDE SEQUENCE [LARGE SCALE GENOMIC DNA]</scope>
    <source>
        <strain evidence="1 2">AI77</strain>
    </source>
</reference>
<accession>A0A640VMI5</accession>
<comment type="caution">
    <text evidence="1">The sequence shown here is derived from an EMBL/GenBank/DDBJ whole genome shotgun (WGS) entry which is preliminary data.</text>
</comment>
<organism evidence="1 2">
    <name type="scientific">Roseobacter cerasinus</name>
    <dbReference type="NCBI Taxonomy" id="2602289"/>
    <lineage>
        <taxon>Bacteria</taxon>
        <taxon>Pseudomonadati</taxon>
        <taxon>Pseudomonadota</taxon>
        <taxon>Alphaproteobacteria</taxon>
        <taxon>Rhodobacterales</taxon>
        <taxon>Roseobacteraceae</taxon>
        <taxon>Roseobacter</taxon>
    </lineage>
</organism>
<evidence type="ECO:0000313" key="2">
    <source>
        <dbReference type="Proteomes" id="UP000436522"/>
    </source>
</evidence>
<keyword evidence="2" id="KW-1185">Reference proteome</keyword>
<gene>
    <name evidence="1" type="ORF">So717_03830</name>
</gene>
<sequence length="58" mass="6335">MVDRNPINKPPGGKYMAHYVGIDASFETANVCVVDDDGNLCLERKIEAEPDAIVESVQ</sequence>
<evidence type="ECO:0008006" key="3">
    <source>
        <dbReference type="Google" id="ProtNLM"/>
    </source>
</evidence>
<evidence type="ECO:0000313" key="1">
    <source>
        <dbReference type="EMBL" id="GFE48630.1"/>
    </source>
</evidence>
<name>A0A640VMI5_9RHOB</name>